<evidence type="ECO:0000256" key="6">
    <source>
        <dbReference type="PIRSR" id="PIRSR000241-1"/>
    </source>
</evidence>
<feature type="binding site" evidence="7">
    <location>
        <position position="58"/>
    </location>
    <ligand>
        <name>urate</name>
        <dbReference type="ChEBI" id="CHEBI:17775"/>
    </ligand>
</feature>
<comment type="caution">
    <text evidence="9">The sequence shown here is derived from an EMBL/GenBank/DDBJ whole genome shotgun (WGS) entry which is preliminary data.</text>
</comment>
<evidence type="ECO:0000256" key="1">
    <source>
        <dbReference type="ARBA" id="ARBA00004831"/>
    </source>
</evidence>
<dbReference type="PRINTS" id="PR00093">
    <property type="entry name" value="URICASE"/>
</dbReference>
<dbReference type="NCBIfam" id="TIGR03383">
    <property type="entry name" value="urate_oxi"/>
    <property type="match status" value="1"/>
</dbReference>
<feature type="binding site" evidence="7">
    <location>
        <position position="57"/>
    </location>
    <ligand>
        <name>O2</name>
        <dbReference type="ChEBI" id="CHEBI:15379"/>
    </ligand>
</feature>
<dbReference type="RefSeq" id="WP_085302435.1">
    <property type="nucleotide sequence ID" value="NZ_AP022594.1"/>
</dbReference>
<organism evidence="9 10">
    <name type="scientific">Mycolicibacillus koreensis</name>
    <dbReference type="NCBI Taxonomy" id="1069220"/>
    <lineage>
        <taxon>Bacteria</taxon>
        <taxon>Bacillati</taxon>
        <taxon>Actinomycetota</taxon>
        <taxon>Actinomycetes</taxon>
        <taxon>Mycobacteriales</taxon>
        <taxon>Mycobacteriaceae</taxon>
        <taxon>Mycolicibacillus</taxon>
    </lineage>
</organism>
<evidence type="ECO:0000313" key="10">
    <source>
        <dbReference type="Proteomes" id="UP000193577"/>
    </source>
</evidence>
<feature type="binding site" evidence="7">
    <location>
        <position position="223"/>
    </location>
    <ligand>
        <name>urate</name>
        <dbReference type="ChEBI" id="CHEBI:17775"/>
    </ligand>
</feature>
<feature type="active site" description="Charge relay system" evidence="6">
    <location>
        <position position="57"/>
    </location>
</feature>
<reference evidence="9 10" key="1">
    <citation type="submission" date="2017-04" db="EMBL/GenBank/DDBJ databases">
        <title>The new phylogeny of genus Mycobacterium.</title>
        <authorList>
            <person name="Tortoli E."/>
            <person name="Trovato A."/>
            <person name="Cirillo D.M."/>
        </authorList>
    </citation>
    <scope>NUCLEOTIDE SEQUENCE [LARGE SCALE GENOMIC DNA]</scope>
    <source>
        <strain evidence="9 10">KCTC 19819</strain>
    </source>
</reference>
<keyword evidence="3 5" id="KW-0659">Purine metabolism</keyword>
<feature type="binding site" evidence="7">
    <location>
        <position position="57"/>
    </location>
    <ligand>
        <name>urate</name>
        <dbReference type="ChEBI" id="CHEBI:17775"/>
    </ligand>
</feature>
<proteinExistence type="inferred from homology"/>
<dbReference type="EC" id="1.7.3.3" evidence="5 8"/>
<keyword evidence="10" id="KW-1185">Reference proteome</keyword>
<evidence type="ECO:0000256" key="3">
    <source>
        <dbReference type="ARBA" id="ARBA00022631"/>
    </source>
</evidence>
<feature type="binding site" evidence="7">
    <location>
        <position position="179"/>
    </location>
    <ligand>
        <name>5-hydroxyisourate</name>
        <dbReference type="ChEBI" id="CHEBI:18072"/>
    </ligand>
</feature>
<dbReference type="PANTHER" id="PTHR42874:SF1">
    <property type="entry name" value="URICASE"/>
    <property type="match status" value="1"/>
</dbReference>
<feature type="binding site" evidence="7">
    <location>
        <position position="249"/>
    </location>
    <ligand>
        <name>5-hydroxyisourate</name>
        <dbReference type="ChEBI" id="CHEBI:18072"/>
    </ligand>
</feature>
<feature type="active site" description="Charge relay system" evidence="6">
    <location>
        <position position="251"/>
    </location>
</feature>
<dbReference type="Proteomes" id="UP000193577">
    <property type="component" value="Unassembled WGS sequence"/>
</dbReference>
<accession>A0A7I7SB10</accession>
<evidence type="ECO:0000256" key="2">
    <source>
        <dbReference type="ARBA" id="ARBA00009760"/>
    </source>
</evidence>
<feature type="binding site" evidence="7">
    <location>
        <position position="179"/>
    </location>
    <ligand>
        <name>urate</name>
        <dbReference type="ChEBI" id="CHEBI:17775"/>
    </ligand>
</feature>
<feature type="binding site" evidence="7">
    <location>
        <position position="223"/>
    </location>
    <ligand>
        <name>5-hydroxyisourate</name>
        <dbReference type="ChEBI" id="CHEBI:18072"/>
    </ligand>
</feature>
<dbReference type="Pfam" id="PF01014">
    <property type="entry name" value="Uricase"/>
    <property type="match status" value="2"/>
</dbReference>
<evidence type="ECO:0000313" key="9">
    <source>
        <dbReference type="EMBL" id="OSC35061.1"/>
    </source>
</evidence>
<keyword evidence="4 5" id="KW-0560">Oxidoreductase</keyword>
<evidence type="ECO:0000256" key="7">
    <source>
        <dbReference type="PIRSR" id="PIRSR000241-2"/>
    </source>
</evidence>
<comment type="catalytic activity">
    <reaction evidence="5 8">
        <text>urate + O2 + H2O = 5-hydroxyisourate + H2O2</text>
        <dbReference type="Rhea" id="RHEA:21368"/>
        <dbReference type="ChEBI" id="CHEBI:15377"/>
        <dbReference type="ChEBI" id="CHEBI:15379"/>
        <dbReference type="ChEBI" id="CHEBI:16240"/>
        <dbReference type="ChEBI" id="CHEBI:17775"/>
        <dbReference type="ChEBI" id="CHEBI:18072"/>
        <dbReference type="EC" id="1.7.3.3"/>
    </reaction>
</comment>
<feature type="active site" description="Charge relay system" evidence="6">
    <location>
        <position position="12"/>
    </location>
</feature>
<dbReference type="AlphaFoldDB" id="A0A7I7SB10"/>
<dbReference type="GO" id="GO:0006144">
    <property type="term" value="P:purine nucleobase metabolic process"/>
    <property type="evidence" value="ECO:0007669"/>
    <property type="project" value="UniProtKB-KW"/>
</dbReference>
<dbReference type="SUPFAM" id="SSF55620">
    <property type="entry name" value="Tetrahydrobiopterin biosynthesis enzymes-like"/>
    <property type="match status" value="2"/>
</dbReference>
<dbReference type="OrthoDB" id="9809009at2"/>
<dbReference type="InterPro" id="IPR002042">
    <property type="entry name" value="Uricase"/>
</dbReference>
<feature type="binding site" evidence="7">
    <location>
        <position position="249"/>
    </location>
    <ligand>
        <name>O2</name>
        <dbReference type="ChEBI" id="CHEBI:15379"/>
    </ligand>
</feature>
<feature type="binding site" evidence="7">
    <location>
        <position position="57"/>
    </location>
    <ligand>
        <name>5-hydroxyisourate</name>
        <dbReference type="ChEBI" id="CHEBI:18072"/>
    </ligand>
</feature>
<comment type="similarity">
    <text evidence="2 5 8">Belongs to the uricase family.</text>
</comment>
<dbReference type="EMBL" id="NCXO01000006">
    <property type="protein sequence ID" value="OSC35061.1"/>
    <property type="molecule type" value="Genomic_DNA"/>
</dbReference>
<feature type="binding site" evidence="7">
    <location>
        <position position="249"/>
    </location>
    <ligand>
        <name>urate</name>
        <dbReference type="ChEBI" id="CHEBI:17775"/>
    </ligand>
</feature>
<feature type="binding site" evidence="7">
    <location>
        <position position="162"/>
    </location>
    <ligand>
        <name>5-hydroxyisourate</name>
        <dbReference type="ChEBI" id="CHEBI:18072"/>
    </ligand>
</feature>
<dbReference type="PIRSF" id="PIRSF000241">
    <property type="entry name" value="Urate_oxidase"/>
    <property type="match status" value="1"/>
</dbReference>
<feature type="binding site" evidence="7">
    <location>
        <position position="162"/>
    </location>
    <ligand>
        <name>urate</name>
        <dbReference type="ChEBI" id="CHEBI:17775"/>
    </ligand>
</feature>
<dbReference type="PANTHER" id="PTHR42874">
    <property type="entry name" value="URICASE"/>
    <property type="match status" value="1"/>
</dbReference>
<dbReference type="PROSITE" id="PS00366">
    <property type="entry name" value="URICASE"/>
    <property type="match status" value="1"/>
</dbReference>
<sequence>MAIVLGPNQYGKAEIHLVRVVRDTAVHDIRDLTVSTALRGDFREAHTTGDQHQVLPTDTQKNTVFALAKEHGVGAIEEFALTLADHFIDACTAASGARIEIVERPWNRIPVGGAGHDHAFYQGGGGLRNTVVNVDGTGSQRRAAVVSGIQDLVVLKTTGSEFAGFQRDRYTTLDDADDRVLATSLVARWRYESSQSRDWDESYTAITALLMERFAEEHSFALQQTLTAMGTAVLQERSEVAEIKFSAPNKHHFVVDLAPFGLTNPNEVFFAADRPYGLIEASVLREGASDPGRAWHAIPGFC</sequence>
<protein>
    <recommendedName>
        <fullName evidence="5 8">Uricase</fullName>
        <ecNumber evidence="5 8">1.7.3.3</ecNumber>
    </recommendedName>
    <alternativeName>
        <fullName evidence="5">Urate oxidase</fullName>
    </alternativeName>
</protein>
<evidence type="ECO:0000256" key="4">
    <source>
        <dbReference type="ARBA" id="ARBA00023002"/>
    </source>
</evidence>
<dbReference type="GO" id="GO:0019628">
    <property type="term" value="P:urate catabolic process"/>
    <property type="evidence" value="ECO:0007669"/>
    <property type="project" value="UniProtKB-UniPathway"/>
</dbReference>
<gene>
    <name evidence="9" type="ORF">B8W67_04540</name>
</gene>
<comment type="function">
    <text evidence="5 8">Catalyzes the oxidation of uric acid to 5-hydroxyisourate, which is further processed to form (S)-allantoin.</text>
</comment>
<comment type="pathway">
    <text evidence="1 5">Purine metabolism; urate degradation; (S)-allantoin from urate: step 1/3.</text>
</comment>
<evidence type="ECO:0000256" key="5">
    <source>
        <dbReference type="PIRNR" id="PIRNR000241"/>
    </source>
</evidence>
<dbReference type="GO" id="GO:0004846">
    <property type="term" value="F:urate oxidase activity"/>
    <property type="evidence" value="ECO:0007669"/>
    <property type="project" value="UniProtKB-EC"/>
</dbReference>
<name>A0A7I7SB10_9MYCO</name>
<evidence type="ECO:0000256" key="8">
    <source>
        <dbReference type="RuleBase" id="RU004455"/>
    </source>
</evidence>
<dbReference type="InterPro" id="IPR019842">
    <property type="entry name" value="Uricase_CS"/>
</dbReference>
<dbReference type="Gene3D" id="3.10.270.10">
    <property type="entry name" value="Urate Oxidase"/>
    <property type="match status" value="1"/>
</dbReference>